<evidence type="ECO:0000313" key="2">
    <source>
        <dbReference type="EMBL" id="KAF1755657.1"/>
    </source>
</evidence>
<reference evidence="2 3" key="1">
    <citation type="submission" date="2019-12" db="EMBL/GenBank/DDBJ databases">
        <title>Chromosome-level assembly of the Caenorhabditis remanei genome.</title>
        <authorList>
            <person name="Teterina A.A."/>
            <person name="Willis J.H."/>
            <person name="Phillips P.C."/>
        </authorList>
    </citation>
    <scope>NUCLEOTIDE SEQUENCE [LARGE SCALE GENOMIC DNA]</scope>
    <source>
        <strain evidence="2 3">PX506</strain>
        <tissue evidence="2">Whole organism</tissue>
    </source>
</reference>
<sequence length="836" mass="96372">MDIDNIGDGDPAETIRILRQKCDLLKQETRTKLIAKTDEFQKEMKTLDEKLQKAQNEIKRHFEKTEILTKRNEVLEQEKKTLIEQCERTKRARIFSMQQKVVGDGRISEMMETVEHLKADNKTKELLILKQKEEIVLLKRKPREVKLMDYDDLKSNRARRERIQKAFDYVKNLSGLGSKLFYTDLLNKLERAGVAKLKLSPEEGLQLYHSANLTRGTYKTTKRILKEHNLFDPFPPVQSIVDIEEKLGSNDVFSVYESKGVKDEEKVVVVAYLNDVAKTVSSRIEELIRQEKLTCDFDRGLWLTIMGDKGGNEMKICLAIGNVETPNSCHNLIPLGIFNDEESSEALLKHIPTVIDQLNNLKELKIKVNEAEVVIPVELFLGGDMKFQYDMLGHQGASAMSPCMYCVNRGRIKIRDYKRGEIVSMRTEESYAAASAQGNKKVTVESVKAQSSFVFKGVRLENVLIPSLHSIMGIAQGYGFDNLLLWATVLDCDDETIVLNKADIKQGRVQKSNILQFQEVVSNLDTELRSMVVLQNILQNFQNSTIDGTDEREESACSSEICFMRDRLIEKAPLFDDRHVKCASCEETIHAACCGVWNVKEWKLTNDSTIPFQCLLCSNVTGVGIDQLVTNEVEFLKNELKMKIDELNKEQVRFDSMQEALRGKKKYRQELERIWKKWGADMSVWRKTFCGNHIYNILREEAIDEYMSIFKDHKHFESMKRFLKSLGKLQRLCVPRLLSPAEMDYMENAIDTMWASLREFAADDNVTPKLHAVLEHLMPFVRSHRTWAKTSEQPIEAFHAAYNTAKLRYRTNRNEVLKAQQCFKRCLINNHVFDVS</sequence>
<dbReference type="EMBL" id="WUAV01000004">
    <property type="protein sequence ID" value="KAF1755657.1"/>
    <property type="molecule type" value="Genomic_DNA"/>
</dbReference>
<comment type="caution">
    <text evidence="2">The sequence shown here is derived from an EMBL/GenBank/DDBJ whole genome shotgun (WGS) entry which is preliminary data.</text>
</comment>
<dbReference type="Pfam" id="PF06918">
    <property type="entry name" value="DUF1280"/>
    <property type="match status" value="1"/>
</dbReference>
<evidence type="ECO:0000256" key="1">
    <source>
        <dbReference type="SAM" id="Coils"/>
    </source>
</evidence>
<dbReference type="CTD" id="78775347"/>
<name>A0A6A5GK18_CAERE</name>
<dbReference type="RefSeq" id="XP_053583622.1">
    <property type="nucleotide sequence ID" value="XM_053728850.1"/>
</dbReference>
<dbReference type="InterPro" id="IPR009689">
    <property type="entry name" value="DUF1280"/>
</dbReference>
<proteinExistence type="predicted"/>
<protein>
    <recommendedName>
        <fullName evidence="4">Zinc finger PHD-type domain-containing protein</fullName>
    </recommendedName>
</protein>
<dbReference type="KEGG" id="crq:GCK72_012107"/>
<accession>A0A6A5GK18</accession>
<dbReference type="GeneID" id="78775347"/>
<dbReference type="Proteomes" id="UP000483820">
    <property type="component" value="Chromosome IV"/>
</dbReference>
<evidence type="ECO:0000313" key="3">
    <source>
        <dbReference type="Proteomes" id="UP000483820"/>
    </source>
</evidence>
<dbReference type="PANTHER" id="PTHR31424">
    <property type="entry name" value="PROTEIN CBG23806"/>
    <property type="match status" value="1"/>
</dbReference>
<dbReference type="PANTHER" id="PTHR31424:SF4">
    <property type="entry name" value="AUTOPHAGY-RELATED PROTEIN 14-RELATED"/>
    <property type="match status" value="1"/>
</dbReference>
<keyword evidence="1" id="KW-0175">Coiled coil</keyword>
<dbReference type="AlphaFoldDB" id="A0A6A5GK18"/>
<gene>
    <name evidence="2" type="ORF">GCK72_012107</name>
</gene>
<organism evidence="2 3">
    <name type="scientific">Caenorhabditis remanei</name>
    <name type="common">Caenorhabditis vulgaris</name>
    <dbReference type="NCBI Taxonomy" id="31234"/>
    <lineage>
        <taxon>Eukaryota</taxon>
        <taxon>Metazoa</taxon>
        <taxon>Ecdysozoa</taxon>
        <taxon>Nematoda</taxon>
        <taxon>Chromadorea</taxon>
        <taxon>Rhabditida</taxon>
        <taxon>Rhabditina</taxon>
        <taxon>Rhabditomorpha</taxon>
        <taxon>Rhabditoidea</taxon>
        <taxon>Rhabditidae</taxon>
        <taxon>Peloderinae</taxon>
        <taxon>Caenorhabditis</taxon>
    </lineage>
</organism>
<evidence type="ECO:0008006" key="4">
    <source>
        <dbReference type="Google" id="ProtNLM"/>
    </source>
</evidence>
<feature type="coiled-coil region" evidence="1">
    <location>
        <begin position="37"/>
        <end position="92"/>
    </location>
</feature>